<evidence type="ECO:0000256" key="1">
    <source>
        <dbReference type="SAM" id="MobiDB-lite"/>
    </source>
</evidence>
<reference evidence="2 3" key="1">
    <citation type="journal article" date="2024" name="J Genomics">
        <title>Draft genome sequencing and assembly of Favolaschia claudopus CIRM-BRFM 2984 isolated from oak limbs.</title>
        <authorList>
            <person name="Navarro D."/>
            <person name="Drula E."/>
            <person name="Chaduli D."/>
            <person name="Cazenave R."/>
            <person name="Ahrendt S."/>
            <person name="Wang J."/>
            <person name="Lipzen A."/>
            <person name="Daum C."/>
            <person name="Barry K."/>
            <person name="Grigoriev I.V."/>
            <person name="Favel A."/>
            <person name="Rosso M.N."/>
            <person name="Martin F."/>
        </authorList>
    </citation>
    <scope>NUCLEOTIDE SEQUENCE [LARGE SCALE GENOMIC DNA]</scope>
    <source>
        <strain evidence="2 3">CIRM-BRFM 2984</strain>
    </source>
</reference>
<name>A0AAW0BAB1_9AGAR</name>
<comment type="caution">
    <text evidence="2">The sequence shown here is derived from an EMBL/GenBank/DDBJ whole genome shotgun (WGS) entry which is preliminary data.</text>
</comment>
<organism evidence="2 3">
    <name type="scientific">Favolaschia claudopus</name>
    <dbReference type="NCBI Taxonomy" id="2862362"/>
    <lineage>
        <taxon>Eukaryota</taxon>
        <taxon>Fungi</taxon>
        <taxon>Dikarya</taxon>
        <taxon>Basidiomycota</taxon>
        <taxon>Agaricomycotina</taxon>
        <taxon>Agaricomycetes</taxon>
        <taxon>Agaricomycetidae</taxon>
        <taxon>Agaricales</taxon>
        <taxon>Marasmiineae</taxon>
        <taxon>Mycenaceae</taxon>
        <taxon>Favolaschia</taxon>
    </lineage>
</organism>
<protein>
    <recommendedName>
        <fullName evidence="4">GATA-type domain-containing protein</fullName>
    </recommendedName>
</protein>
<evidence type="ECO:0008006" key="4">
    <source>
        <dbReference type="Google" id="ProtNLM"/>
    </source>
</evidence>
<feature type="region of interest" description="Disordered" evidence="1">
    <location>
        <begin position="157"/>
        <end position="197"/>
    </location>
</feature>
<dbReference type="InterPro" id="IPR013088">
    <property type="entry name" value="Znf_NHR/GATA"/>
</dbReference>
<dbReference type="EMBL" id="JAWWNJ010000037">
    <property type="protein sequence ID" value="KAK7022614.1"/>
    <property type="molecule type" value="Genomic_DNA"/>
</dbReference>
<dbReference type="GO" id="GO:0008270">
    <property type="term" value="F:zinc ion binding"/>
    <property type="evidence" value="ECO:0007669"/>
    <property type="project" value="InterPro"/>
</dbReference>
<dbReference type="AlphaFoldDB" id="A0AAW0BAB1"/>
<dbReference type="GO" id="GO:0006355">
    <property type="term" value="P:regulation of DNA-templated transcription"/>
    <property type="evidence" value="ECO:0007669"/>
    <property type="project" value="InterPro"/>
</dbReference>
<keyword evidence="3" id="KW-1185">Reference proteome</keyword>
<feature type="compositionally biased region" description="Basic residues" evidence="1">
    <location>
        <begin position="179"/>
        <end position="194"/>
    </location>
</feature>
<accession>A0AAW0BAB1</accession>
<dbReference type="SUPFAM" id="SSF57716">
    <property type="entry name" value="Glucocorticoid receptor-like (DNA-binding domain)"/>
    <property type="match status" value="1"/>
</dbReference>
<proteinExistence type="predicted"/>
<feature type="compositionally biased region" description="Low complexity" evidence="1">
    <location>
        <begin position="168"/>
        <end position="177"/>
    </location>
</feature>
<dbReference type="Proteomes" id="UP001362999">
    <property type="component" value="Unassembled WGS sequence"/>
</dbReference>
<dbReference type="Gene3D" id="3.30.50.10">
    <property type="entry name" value="Erythroid Transcription Factor GATA-1, subunit A"/>
    <property type="match status" value="1"/>
</dbReference>
<sequence>MSCCCVGIHNGGSPPSTQQSLFWVDASSSLPDLRETELAALAREFLVVDAEPTADSHSRLEHEDHVVRVRQEVNTTPPWYFATTPRSTDHHYPPSGSGLYASAPGLLAEPRHGEDEQSRAPGMTPELRSGFGAHSRAFHLGGAFPVGLAPSRILTTTAPIPQSPLPAAPSSYQAPSPKNKQRHHDPGKLTRKPGKCTNPGCEVTESTIWRTHPETKAQLCNSCGQKIRALFKSKR</sequence>
<evidence type="ECO:0000313" key="3">
    <source>
        <dbReference type="Proteomes" id="UP001362999"/>
    </source>
</evidence>
<evidence type="ECO:0000313" key="2">
    <source>
        <dbReference type="EMBL" id="KAK7022614.1"/>
    </source>
</evidence>
<gene>
    <name evidence="2" type="ORF">R3P38DRAFT_3539939</name>
</gene>